<sequence length="107" mass="11130">MLVAALTACGKQAVAPQPTAAQARAAQVTAAGAATVLGALNDVDWYMMISADDRRVKPLIVQMPSKPDCDRGVAEFSLKAVDPAAPDAEPPKAWCLAGKDVRTRLGV</sequence>
<name>A0ACC7MJQ2_9BURK</name>
<dbReference type="Proteomes" id="UP001168096">
    <property type="component" value="Unassembled WGS sequence"/>
</dbReference>
<protein>
    <submittedName>
        <fullName evidence="1">Uncharacterized protein</fullName>
    </submittedName>
</protein>
<evidence type="ECO:0000313" key="1">
    <source>
        <dbReference type="EMBL" id="MFJ1470056.1"/>
    </source>
</evidence>
<gene>
    <name evidence="1" type="ORF">QPK29_020275</name>
</gene>
<evidence type="ECO:0000313" key="2">
    <source>
        <dbReference type="Proteomes" id="UP001168096"/>
    </source>
</evidence>
<accession>A0ACC7MJQ2</accession>
<keyword evidence="2" id="KW-1185">Reference proteome</keyword>
<proteinExistence type="predicted"/>
<reference evidence="1" key="1">
    <citation type="submission" date="2024-11" db="EMBL/GenBank/DDBJ databases">
        <title>Description of Massilia orientalis sp. nov., isolated from rhizosphere soil of Ageratina adenophora.</title>
        <authorList>
            <person name="Wang Y."/>
        </authorList>
    </citation>
    <scope>NUCLEOTIDE SEQUENCE</scope>
    <source>
        <strain evidence="1">YIM B02787</strain>
    </source>
</reference>
<comment type="caution">
    <text evidence="1">The sequence shown here is derived from an EMBL/GenBank/DDBJ whole genome shotgun (WGS) entry which is preliminary data.</text>
</comment>
<dbReference type="EMBL" id="JASNRB020000013">
    <property type="protein sequence ID" value="MFJ1470056.1"/>
    <property type="molecule type" value="Genomic_DNA"/>
</dbReference>
<organism evidence="1 2">
    <name type="scientific">Massilia orientalis</name>
    <dbReference type="NCBI Taxonomy" id="3050128"/>
    <lineage>
        <taxon>Bacteria</taxon>
        <taxon>Pseudomonadati</taxon>
        <taxon>Pseudomonadota</taxon>
        <taxon>Betaproteobacteria</taxon>
        <taxon>Burkholderiales</taxon>
        <taxon>Oxalobacteraceae</taxon>
        <taxon>Telluria group</taxon>
        <taxon>Massilia</taxon>
    </lineage>
</organism>